<dbReference type="SUPFAM" id="SSF63829">
    <property type="entry name" value="Calcium-dependent phosphotriesterase"/>
    <property type="match status" value="2"/>
</dbReference>
<accession>A0ABW4VRF2</accession>
<dbReference type="InterPro" id="IPR011123">
    <property type="entry name" value="Y_Y_Y"/>
</dbReference>
<keyword evidence="1" id="KW-0597">Phosphoprotein</keyword>
<dbReference type="InterPro" id="IPR036890">
    <property type="entry name" value="HATPase_C_sf"/>
</dbReference>
<dbReference type="EMBL" id="JBHUHR010000045">
    <property type="protein sequence ID" value="MFD2036683.1"/>
    <property type="molecule type" value="Genomic_DNA"/>
</dbReference>
<dbReference type="SMART" id="SM00387">
    <property type="entry name" value="HATPase_c"/>
    <property type="match status" value="1"/>
</dbReference>
<dbReference type="Pfam" id="PF02518">
    <property type="entry name" value="HATPase_c"/>
    <property type="match status" value="1"/>
</dbReference>
<dbReference type="InterPro" id="IPR003594">
    <property type="entry name" value="HATPase_dom"/>
</dbReference>
<dbReference type="PANTHER" id="PTHR43547">
    <property type="entry name" value="TWO-COMPONENT HISTIDINE KINASE"/>
    <property type="match status" value="1"/>
</dbReference>
<evidence type="ECO:0000256" key="1">
    <source>
        <dbReference type="ARBA" id="ARBA00022553"/>
    </source>
</evidence>
<dbReference type="Pfam" id="PF07568">
    <property type="entry name" value="HisKA_2"/>
    <property type="match status" value="1"/>
</dbReference>
<sequence length="1056" mass="121333">MFQKLIFLLPLYLLTISLSSLGYAQQNRLNFRNIGIDQGLNQPFPYHIIHAKSGYLWIAGENGLWKYDGSIFKQYLHDPNDSTSLVYDFVWTIFEDSDGNIWAGTYGGGLSKYDPVFDCFRNFSFIKNSGNSISDNYVRAIDEDAKGNLWIGTNNGLNKFDPKTGTFEVFLVEDGLKSNVVRIILLSKDKSQLFIGTADGLNFYDFEKETFLDFQPNPSKNNRLSHHFIYEFLEYPEGTLWIGTGKGLNRLDLESNEMTYYFSSSDPSSISNDVVFNILPSPTNKNKLLVGTMNGLNIFDLEEEKFERILSKKHDPKSLRGDNIYALAIGLDSSIWVGVNNEGVFQHHQQFSKFNSLELVMETDDKYYKRVTSILQHNDDEYLFCTYSGLFVKNLRSGKVTQHKIPGDNPTSRNRITNITKISENIYWVSIWGHRIYEWNHATKKFSRLNLKNPEDGYIPAFNLTILHDSKGRVWLGNSERGLFSIDKSSLEIRNFPISENLTTESLHDEFISFIFEDSEQNIWIGTHGGLNKLNQDSTFTKYEKQQNSNEGLSNNKINHISEDDRGHLWISTELGLNKFDRKNGEFTQYFSNNHLPSNTISASLTDDQGTLWVSTSEGIAKMVADGMFQSYDHQDGIQDNYFIFRSAFKDMSGNLFFGSSNGLEYFLPQKIMSNLVPPKVKITGFDLFNRPVGIGDDSGLLQRSIDFSEKVTLHHDQSVISIHFGAINFINGNKNSYKFRLKGYDKDWRPETSERVTTYTSLPHGNYVFEVMAANNEGIWSNEIAKLKIQVLPPWYATWWFKGMTLGLVMFVGVFQINKYRKKKNHLENLVAQRTSEIAWQKEEIEAQHEALQQKNERIESLLKELNHRVKNNLQLVSSILNLQSKTVKDQNAKDALLDGKMRMQALSLLHQKLYMKNDMMDVNCKEYVVELVENIETAFKPETKTFDYELEIGEFELKLEQSIPLGLILNELITNSFKHIHKKEILIQVHIQVMGRLVEFVYSDNGPGISNELIQNSDTFGLTMVQSLVEQLEGNMAIRENGTRKIVIQFKKTD</sequence>
<dbReference type="Gene3D" id="2.130.10.10">
    <property type="entry name" value="YVTN repeat-like/Quinoprotein amine dehydrogenase"/>
    <property type="match status" value="2"/>
</dbReference>
<dbReference type="Gene3D" id="2.60.40.10">
    <property type="entry name" value="Immunoglobulins"/>
    <property type="match status" value="1"/>
</dbReference>
<feature type="transmembrane region" description="Helical" evidence="3">
    <location>
        <begin position="800"/>
        <end position="818"/>
    </location>
</feature>
<dbReference type="InterPro" id="IPR013783">
    <property type="entry name" value="Ig-like_fold"/>
</dbReference>
<dbReference type="PROSITE" id="PS50109">
    <property type="entry name" value="HIS_KIN"/>
    <property type="match status" value="1"/>
</dbReference>
<evidence type="ECO:0000259" key="4">
    <source>
        <dbReference type="PROSITE" id="PS50109"/>
    </source>
</evidence>
<reference evidence="6" key="1">
    <citation type="journal article" date="2019" name="Int. J. Syst. Evol. Microbiol.">
        <title>The Global Catalogue of Microorganisms (GCM) 10K type strain sequencing project: providing services to taxonomists for standard genome sequencing and annotation.</title>
        <authorList>
            <consortium name="The Broad Institute Genomics Platform"/>
            <consortium name="The Broad Institute Genome Sequencing Center for Infectious Disease"/>
            <person name="Wu L."/>
            <person name="Ma J."/>
        </authorList>
    </citation>
    <scope>NUCLEOTIDE SEQUENCE [LARGE SCALE GENOMIC DNA]</scope>
    <source>
        <strain evidence="6">CGMCC 1.15180</strain>
    </source>
</reference>
<name>A0ABW4VRF2_9BACT</name>
<dbReference type="SUPFAM" id="SSF55874">
    <property type="entry name" value="ATPase domain of HSP90 chaperone/DNA topoisomerase II/histidine kinase"/>
    <property type="match status" value="1"/>
</dbReference>
<dbReference type="InterPro" id="IPR011110">
    <property type="entry name" value="Reg_prop"/>
</dbReference>
<dbReference type="Pfam" id="PF07494">
    <property type="entry name" value="Reg_prop"/>
    <property type="match status" value="5"/>
</dbReference>
<dbReference type="InterPro" id="IPR011495">
    <property type="entry name" value="Sig_transdc_His_kin_sub2_dim/P"/>
</dbReference>
<feature type="coiled-coil region" evidence="2">
    <location>
        <begin position="818"/>
        <end position="870"/>
    </location>
</feature>
<dbReference type="Pfam" id="PF07495">
    <property type="entry name" value="Y_Y_Y"/>
    <property type="match status" value="1"/>
</dbReference>
<dbReference type="InterPro" id="IPR005467">
    <property type="entry name" value="His_kinase_dom"/>
</dbReference>
<dbReference type="Gene3D" id="3.30.565.10">
    <property type="entry name" value="Histidine kinase-like ATPase, C-terminal domain"/>
    <property type="match status" value="1"/>
</dbReference>
<organism evidence="5 6">
    <name type="scientific">Belliella marina</name>
    <dbReference type="NCBI Taxonomy" id="1644146"/>
    <lineage>
        <taxon>Bacteria</taxon>
        <taxon>Pseudomonadati</taxon>
        <taxon>Bacteroidota</taxon>
        <taxon>Cytophagia</taxon>
        <taxon>Cytophagales</taxon>
        <taxon>Cyclobacteriaceae</taxon>
        <taxon>Belliella</taxon>
    </lineage>
</organism>
<proteinExistence type="predicted"/>
<protein>
    <submittedName>
        <fullName evidence="5">Two-component regulator propeller domain-containing protein</fullName>
    </submittedName>
</protein>
<keyword evidence="3" id="KW-0812">Transmembrane</keyword>
<dbReference type="RefSeq" id="WP_376887946.1">
    <property type="nucleotide sequence ID" value="NZ_JBHUHR010000045.1"/>
</dbReference>
<keyword evidence="2" id="KW-0175">Coiled coil</keyword>
<keyword evidence="6" id="KW-1185">Reference proteome</keyword>
<evidence type="ECO:0000256" key="2">
    <source>
        <dbReference type="SAM" id="Coils"/>
    </source>
</evidence>
<evidence type="ECO:0000256" key="3">
    <source>
        <dbReference type="SAM" id="Phobius"/>
    </source>
</evidence>
<keyword evidence="3" id="KW-1133">Transmembrane helix</keyword>
<gene>
    <name evidence="5" type="ORF">ACFSKL_17900</name>
</gene>
<dbReference type="Gene3D" id="3.30.450.20">
    <property type="entry name" value="PAS domain"/>
    <property type="match status" value="1"/>
</dbReference>
<evidence type="ECO:0000313" key="5">
    <source>
        <dbReference type="EMBL" id="MFD2036683.1"/>
    </source>
</evidence>
<dbReference type="InterPro" id="IPR015943">
    <property type="entry name" value="WD40/YVTN_repeat-like_dom_sf"/>
</dbReference>
<evidence type="ECO:0000313" key="6">
    <source>
        <dbReference type="Proteomes" id="UP001597361"/>
    </source>
</evidence>
<feature type="domain" description="Histidine kinase" evidence="4">
    <location>
        <begin position="866"/>
        <end position="1056"/>
    </location>
</feature>
<keyword evidence="3" id="KW-0472">Membrane</keyword>
<dbReference type="PANTHER" id="PTHR43547:SF2">
    <property type="entry name" value="HYBRID SIGNAL TRANSDUCTION HISTIDINE KINASE C"/>
    <property type="match status" value="1"/>
</dbReference>
<dbReference type="Proteomes" id="UP001597361">
    <property type="component" value="Unassembled WGS sequence"/>
</dbReference>
<comment type="caution">
    <text evidence="5">The sequence shown here is derived from an EMBL/GenBank/DDBJ whole genome shotgun (WGS) entry which is preliminary data.</text>
</comment>